<reference evidence="2 4" key="1">
    <citation type="journal article" date="2017" name="Nature">
        <title>The sunflower genome provides insights into oil metabolism, flowering and Asterid evolution.</title>
        <authorList>
            <person name="Badouin H."/>
            <person name="Gouzy J."/>
            <person name="Grassa C.J."/>
            <person name="Murat F."/>
            <person name="Staton S.E."/>
            <person name="Cottret L."/>
            <person name="Lelandais-Briere C."/>
            <person name="Owens G.L."/>
            <person name="Carrere S."/>
            <person name="Mayjonade B."/>
            <person name="Legrand L."/>
            <person name="Gill N."/>
            <person name="Kane N.C."/>
            <person name="Bowers J.E."/>
            <person name="Hubner S."/>
            <person name="Bellec A."/>
            <person name="Berard A."/>
            <person name="Berges H."/>
            <person name="Blanchet N."/>
            <person name="Boniface M.C."/>
            <person name="Brunel D."/>
            <person name="Catrice O."/>
            <person name="Chaidir N."/>
            <person name="Claudel C."/>
            <person name="Donnadieu C."/>
            <person name="Faraut T."/>
            <person name="Fievet G."/>
            <person name="Helmstetter N."/>
            <person name="King M."/>
            <person name="Knapp S.J."/>
            <person name="Lai Z."/>
            <person name="Le Paslier M.C."/>
            <person name="Lippi Y."/>
            <person name="Lorenzon L."/>
            <person name="Mandel J.R."/>
            <person name="Marage G."/>
            <person name="Marchand G."/>
            <person name="Marquand E."/>
            <person name="Bret-Mestries E."/>
            <person name="Morien E."/>
            <person name="Nambeesan S."/>
            <person name="Nguyen T."/>
            <person name="Pegot-Espagnet P."/>
            <person name="Pouilly N."/>
            <person name="Raftis F."/>
            <person name="Sallet E."/>
            <person name="Schiex T."/>
            <person name="Thomas J."/>
            <person name="Vandecasteele C."/>
            <person name="Vares D."/>
            <person name="Vear F."/>
            <person name="Vautrin S."/>
            <person name="Crespi M."/>
            <person name="Mangin B."/>
            <person name="Burke J.M."/>
            <person name="Salse J."/>
            <person name="Munos S."/>
            <person name="Vincourt P."/>
            <person name="Rieseberg L.H."/>
            <person name="Langlade N.B."/>
        </authorList>
    </citation>
    <scope>NUCLEOTIDE SEQUENCE [LARGE SCALE GENOMIC DNA]</scope>
    <source>
        <strain evidence="4">cv. SF193</strain>
        <tissue evidence="2">Leaves</tissue>
    </source>
</reference>
<reference evidence="3" key="2">
    <citation type="submission" date="2017-02" db="EMBL/GenBank/DDBJ databases">
        <title>Sunflower complete genome.</title>
        <authorList>
            <person name="Langlade N."/>
            <person name="Munos S."/>
        </authorList>
    </citation>
    <scope>NUCLEOTIDE SEQUENCE [LARGE SCALE GENOMIC DNA]</scope>
    <source>
        <tissue evidence="3">Leaves</tissue>
    </source>
</reference>
<dbReference type="Proteomes" id="UP000215914">
    <property type="component" value="Chromosome 15"/>
</dbReference>
<protein>
    <submittedName>
        <fullName evidence="3">Putative ubiquitin-binding domain-containing protein</fullName>
    </submittedName>
    <submittedName>
        <fullName evidence="2">Ubiquitin domain-containing protein 1/2</fullName>
    </submittedName>
</protein>
<dbReference type="InterPro" id="IPR039869">
    <property type="entry name" value="UBTD1/2"/>
</dbReference>
<dbReference type="EMBL" id="CM007904">
    <property type="protein sequence ID" value="OTF95253.1"/>
    <property type="molecule type" value="Genomic_DNA"/>
</dbReference>
<keyword evidence="4" id="KW-1185">Reference proteome</keyword>
<dbReference type="PANTHER" id="PTHR13609">
    <property type="entry name" value="UBIQUITIN DOMAIN CONTAINING 1 PROTEIN-RELATED"/>
    <property type="match status" value="1"/>
</dbReference>
<reference evidence="2" key="3">
    <citation type="submission" date="2020-06" db="EMBL/GenBank/DDBJ databases">
        <title>Helianthus annuus Genome sequencing and assembly Release 2.</title>
        <authorList>
            <person name="Gouzy J."/>
            <person name="Langlade N."/>
            <person name="Munos S."/>
        </authorList>
    </citation>
    <scope>NUCLEOTIDE SEQUENCE</scope>
    <source>
        <tissue evidence="2">Leaves</tissue>
    </source>
</reference>
<dbReference type="InterPro" id="IPR038169">
    <property type="entry name" value="DC-UbP/UBTD2_N_sf"/>
</dbReference>
<gene>
    <name evidence="3" type="ORF">HannXRQ_Chr15g0481071</name>
    <name evidence="2" type="ORF">HanXRQr2_Chr15g0696071</name>
</gene>
<dbReference type="AlphaFoldDB" id="A0A251S931"/>
<dbReference type="InterPro" id="IPR032752">
    <property type="entry name" value="DC-UbP/UBTD2_N"/>
</dbReference>
<organism evidence="3 4">
    <name type="scientific">Helianthus annuus</name>
    <name type="common">Common sunflower</name>
    <dbReference type="NCBI Taxonomy" id="4232"/>
    <lineage>
        <taxon>Eukaryota</taxon>
        <taxon>Viridiplantae</taxon>
        <taxon>Streptophyta</taxon>
        <taxon>Embryophyta</taxon>
        <taxon>Tracheophyta</taxon>
        <taxon>Spermatophyta</taxon>
        <taxon>Magnoliopsida</taxon>
        <taxon>eudicotyledons</taxon>
        <taxon>Gunneridae</taxon>
        <taxon>Pentapetalae</taxon>
        <taxon>asterids</taxon>
        <taxon>campanulids</taxon>
        <taxon>Asterales</taxon>
        <taxon>Asteraceae</taxon>
        <taxon>Asteroideae</taxon>
        <taxon>Heliantheae alliance</taxon>
        <taxon>Heliantheae</taxon>
        <taxon>Helianthus</taxon>
    </lineage>
</organism>
<evidence type="ECO:0000313" key="3">
    <source>
        <dbReference type="EMBL" id="OTF95253.1"/>
    </source>
</evidence>
<evidence type="ECO:0000313" key="4">
    <source>
        <dbReference type="Proteomes" id="UP000215914"/>
    </source>
</evidence>
<evidence type="ECO:0000259" key="1">
    <source>
        <dbReference type="Pfam" id="PF16455"/>
    </source>
</evidence>
<dbReference type="EMBL" id="MNCJ02000330">
    <property type="protein sequence ID" value="KAF5764789.1"/>
    <property type="molecule type" value="Genomic_DNA"/>
</dbReference>
<dbReference type="Gramene" id="mRNA:HanXRQr2_Chr15g0696071">
    <property type="protein sequence ID" value="mRNA:HanXRQr2_Chr15g0696071"/>
    <property type="gene ID" value="HanXRQr2_Chr15g0696071"/>
</dbReference>
<name>A0A251S931_HELAN</name>
<accession>A0A251S931</accession>
<dbReference type="InParanoid" id="A0A251S931"/>
<feature type="domain" description="DC-UbP/UBTD2 N-terminal" evidence="1">
    <location>
        <begin position="16"/>
        <end position="89"/>
    </location>
</feature>
<dbReference type="Pfam" id="PF16455">
    <property type="entry name" value="UBD"/>
    <property type="match status" value="1"/>
</dbReference>
<evidence type="ECO:0000313" key="2">
    <source>
        <dbReference type="EMBL" id="KAF5764789.1"/>
    </source>
</evidence>
<dbReference type="Gene3D" id="1.20.225.20">
    <property type="entry name" value="Ub domain-containing protein, DC-UbP/UBTD2, N-terminal domain"/>
    <property type="match status" value="1"/>
</dbReference>
<proteinExistence type="predicted"/>
<sequence>MFVIFRVSNENRETSPPSWTRRDEERFSKVELPATRDTFWRSRNGGRPEIWEALEEAAECGQDLERKQEINDTNNIRLEKRDMTVCFDHSMILVIDTSYLTMF</sequence>